<name>A0A9R1V727_LACSA</name>
<evidence type="ECO:0000313" key="2">
    <source>
        <dbReference type="Proteomes" id="UP000235145"/>
    </source>
</evidence>
<reference evidence="1 2" key="1">
    <citation type="journal article" date="2017" name="Nat. Commun.">
        <title>Genome assembly with in vitro proximity ligation data and whole-genome triplication in lettuce.</title>
        <authorList>
            <person name="Reyes-Chin-Wo S."/>
            <person name="Wang Z."/>
            <person name="Yang X."/>
            <person name="Kozik A."/>
            <person name="Arikit S."/>
            <person name="Song C."/>
            <person name="Xia L."/>
            <person name="Froenicke L."/>
            <person name="Lavelle D.O."/>
            <person name="Truco M.J."/>
            <person name="Xia R."/>
            <person name="Zhu S."/>
            <person name="Xu C."/>
            <person name="Xu H."/>
            <person name="Xu X."/>
            <person name="Cox K."/>
            <person name="Korf I."/>
            <person name="Meyers B.C."/>
            <person name="Michelmore R.W."/>
        </authorList>
    </citation>
    <scope>NUCLEOTIDE SEQUENCE [LARGE SCALE GENOMIC DNA]</scope>
    <source>
        <strain evidence="2">cv. Salinas</strain>
        <tissue evidence="1">Seedlings</tissue>
    </source>
</reference>
<proteinExistence type="predicted"/>
<accession>A0A9R1V727</accession>
<dbReference type="AlphaFoldDB" id="A0A9R1V727"/>
<sequence>MKRGLAESRIWTRRVANLNVFRIPSLLGELDLQLPESKAKNGKHEDKFYVRGTRCYKVGNIYRLLRNVRNAECEKHVGTCGLVQKQLNEIVIHIASTTSKFPKKICCALHNRRSLGLPETGWRDTETS</sequence>
<dbReference type="EMBL" id="NBSK02000006">
    <property type="protein sequence ID" value="KAJ0200099.1"/>
    <property type="molecule type" value="Genomic_DNA"/>
</dbReference>
<protein>
    <submittedName>
        <fullName evidence="1">Uncharacterized protein</fullName>
    </submittedName>
</protein>
<dbReference type="Proteomes" id="UP000235145">
    <property type="component" value="Unassembled WGS sequence"/>
</dbReference>
<comment type="caution">
    <text evidence="1">The sequence shown here is derived from an EMBL/GenBank/DDBJ whole genome shotgun (WGS) entry which is preliminary data.</text>
</comment>
<keyword evidence="2" id="KW-1185">Reference proteome</keyword>
<organism evidence="1 2">
    <name type="scientific">Lactuca sativa</name>
    <name type="common">Garden lettuce</name>
    <dbReference type="NCBI Taxonomy" id="4236"/>
    <lineage>
        <taxon>Eukaryota</taxon>
        <taxon>Viridiplantae</taxon>
        <taxon>Streptophyta</taxon>
        <taxon>Embryophyta</taxon>
        <taxon>Tracheophyta</taxon>
        <taxon>Spermatophyta</taxon>
        <taxon>Magnoliopsida</taxon>
        <taxon>eudicotyledons</taxon>
        <taxon>Gunneridae</taxon>
        <taxon>Pentapetalae</taxon>
        <taxon>asterids</taxon>
        <taxon>campanulids</taxon>
        <taxon>Asterales</taxon>
        <taxon>Asteraceae</taxon>
        <taxon>Cichorioideae</taxon>
        <taxon>Cichorieae</taxon>
        <taxon>Lactucinae</taxon>
        <taxon>Lactuca</taxon>
    </lineage>
</organism>
<gene>
    <name evidence="1" type="ORF">LSAT_V11C600315990</name>
</gene>
<evidence type="ECO:0000313" key="1">
    <source>
        <dbReference type="EMBL" id="KAJ0200099.1"/>
    </source>
</evidence>